<reference evidence="3" key="1">
    <citation type="submission" date="2019-05" db="EMBL/GenBank/DDBJ databases">
        <title>Flavobacterium profundi sp. nov., isolated from a deep-sea seamount.</title>
        <authorList>
            <person name="Zhang D.-C."/>
        </authorList>
    </citation>
    <scope>NUCLEOTIDE SEQUENCE [LARGE SCALE GENOMIC DNA]</scope>
    <source>
        <strain evidence="3">TP390</strain>
    </source>
</reference>
<feature type="transmembrane region" description="Helical" evidence="1">
    <location>
        <begin position="83"/>
        <end position="100"/>
    </location>
</feature>
<evidence type="ECO:0000313" key="3">
    <source>
        <dbReference type="Proteomes" id="UP000431264"/>
    </source>
</evidence>
<feature type="transmembrane region" description="Helical" evidence="1">
    <location>
        <begin position="106"/>
        <end position="125"/>
    </location>
</feature>
<gene>
    <name evidence="2" type="ORF">GOQ30_13150</name>
</gene>
<feature type="transmembrane region" description="Helical" evidence="1">
    <location>
        <begin position="132"/>
        <end position="149"/>
    </location>
</feature>
<dbReference type="EMBL" id="WQLW01000010">
    <property type="protein sequence ID" value="MVO10113.1"/>
    <property type="molecule type" value="Genomic_DNA"/>
</dbReference>
<accession>A0A6I4ITC6</accession>
<feature type="transmembrane region" description="Helical" evidence="1">
    <location>
        <begin position="40"/>
        <end position="62"/>
    </location>
</feature>
<evidence type="ECO:0008006" key="4">
    <source>
        <dbReference type="Google" id="ProtNLM"/>
    </source>
</evidence>
<dbReference type="OrthoDB" id="9786064at2"/>
<evidence type="ECO:0000313" key="2">
    <source>
        <dbReference type="EMBL" id="MVO10113.1"/>
    </source>
</evidence>
<keyword evidence="1" id="KW-0812">Transmembrane</keyword>
<keyword evidence="1" id="KW-1133">Transmembrane helix</keyword>
<keyword evidence="3" id="KW-1185">Reference proteome</keyword>
<keyword evidence="1" id="KW-0472">Membrane</keyword>
<feature type="transmembrane region" description="Helical" evidence="1">
    <location>
        <begin position="12"/>
        <end position="34"/>
    </location>
</feature>
<proteinExistence type="predicted"/>
<organism evidence="2 3">
    <name type="scientific">Flavobacterium profundi</name>
    <dbReference type="NCBI Taxonomy" id="1774945"/>
    <lineage>
        <taxon>Bacteria</taxon>
        <taxon>Pseudomonadati</taxon>
        <taxon>Bacteroidota</taxon>
        <taxon>Flavobacteriia</taxon>
        <taxon>Flavobacteriales</taxon>
        <taxon>Flavobacteriaceae</taxon>
        <taxon>Flavobacterium</taxon>
    </lineage>
</organism>
<dbReference type="RefSeq" id="WP_140998508.1">
    <property type="nucleotide sequence ID" value="NZ_VDCZ01000010.1"/>
</dbReference>
<dbReference type="Proteomes" id="UP000431264">
    <property type="component" value="Unassembled WGS sequence"/>
</dbReference>
<name>A0A6I4ITC6_9FLAO</name>
<protein>
    <recommendedName>
        <fullName evidence="4">Phosphatidic acid phosphatase type 2/haloperoxidase domain-containing protein</fullName>
    </recommendedName>
</protein>
<feature type="transmembrane region" description="Helical" evidence="1">
    <location>
        <begin position="182"/>
        <end position="202"/>
    </location>
</feature>
<sequence>MDLKKVLPFFSYVFHPIFISVYGTFFYFLVSQMYVYNTLFYMILLQVSILTVLLPLSLYYLFLSIGLVTSFTEANLKERKVPIMIQAVLFFMLIKFSNSFDTIPELYYFFLGGFFSSILAFIAVVVKFKASLHMIAVCSLATFIYALSIHLQIPLINSIAFMIVMIGFVASSRLYMKSHTPIELVIGSCIGIISQVSFWYFWL</sequence>
<comment type="caution">
    <text evidence="2">The sequence shown here is derived from an EMBL/GenBank/DDBJ whole genome shotgun (WGS) entry which is preliminary data.</text>
</comment>
<dbReference type="AlphaFoldDB" id="A0A6I4ITC6"/>
<feature type="transmembrane region" description="Helical" evidence="1">
    <location>
        <begin position="155"/>
        <end position="175"/>
    </location>
</feature>
<evidence type="ECO:0000256" key="1">
    <source>
        <dbReference type="SAM" id="Phobius"/>
    </source>
</evidence>